<name>A0A382Y4V9_9ZZZZ</name>
<dbReference type="SUPFAM" id="SSF46626">
    <property type="entry name" value="Cytochrome c"/>
    <property type="match status" value="1"/>
</dbReference>
<dbReference type="EMBL" id="UINC01172985">
    <property type="protein sequence ID" value="SVD78336.1"/>
    <property type="molecule type" value="Genomic_DNA"/>
</dbReference>
<reference evidence="5" key="1">
    <citation type="submission" date="2018-05" db="EMBL/GenBank/DDBJ databases">
        <authorList>
            <person name="Lanie J.A."/>
            <person name="Ng W.-L."/>
            <person name="Kazmierczak K.M."/>
            <person name="Andrzejewski T.M."/>
            <person name="Davidsen T.M."/>
            <person name="Wayne K.J."/>
            <person name="Tettelin H."/>
            <person name="Glass J.I."/>
            <person name="Rusch D."/>
            <person name="Podicherti R."/>
            <person name="Tsui H.-C.T."/>
            <person name="Winkler M.E."/>
        </authorList>
    </citation>
    <scope>NUCLEOTIDE SEQUENCE</scope>
</reference>
<keyword evidence="3" id="KW-0408">Iron</keyword>
<dbReference type="InterPro" id="IPR009056">
    <property type="entry name" value="Cyt_c-like_dom"/>
</dbReference>
<feature type="non-terminal residue" evidence="5">
    <location>
        <position position="141"/>
    </location>
</feature>
<evidence type="ECO:0000256" key="3">
    <source>
        <dbReference type="ARBA" id="ARBA00023004"/>
    </source>
</evidence>
<feature type="domain" description="Cytochrome c" evidence="4">
    <location>
        <begin position="50"/>
        <end position="139"/>
    </location>
</feature>
<evidence type="ECO:0000259" key="4">
    <source>
        <dbReference type="Pfam" id="PF13442"/>
    </source>
</evidence>
<dbReference type="AlphaFoldDB" id="A0A382Y4V9"/>
<gene>
    <name evidence="5" type="ORF">METZ01_LOCUS431190</name>
</gene>
<dbReference type="Pfam" id="PF13442">
    <property type="entry name" value="Cytochrome_CBB3"/>
    <property type="match status" value="1"/>
</dbReference>
<evidence type="ECO:0000256" key="2">
    <source>
        <dbReference type="ARBA" id="ARBA00022723"/>
    </source>
</evidence>
<evidence type="ECO:0000256" key="1">
    <source>
        <dbReference type="ARBA" id="ARBA00022617"/>
    </source>
</evidence>
<sequence>MLMRNRRQVDKLPRSMWLPLIVAVIGSLFAMPGDTGAAEPPAPLAGAVATANDVEATINRYCVSCHNDRIVNGRDAAPSTMVSQLGIAGVAFDVLDTSHVAGDAATWERVVRKLQSRTMPPVGRPRPDDATYDAVALWIES</sequence>
<organism evidence="5">
    <name type="scientific">marine metagenome</name>
    <dbReference type="NCBI Taxonomy" id="408172"/>
    <lineage>
        <taxon>unclassified sequences</taxon>
        <taxon>metagenomes</taxon>
        <taxon>ecological metagenomes</taxon>
    </lineage>
</organism>
<protein>
    <recommendedName>
        <fullName evidence="4">Cytochrome c domain-containing protein</fullName>
    </recommendedName>
</protein>
<evidence type="ECO:0000313" key="5">
    <source>
        <dbReference type="EMBL" id="SVD78336.1"/>
    </source>
</evidence>
<keyword evidence="1" id="KW-0349">Heme</keyword>
<dbReference type="GO" id="GO:0020037">
    <property type="term" value="F:heme binding"/>
    <property type="evidence" value="ECO:0007669"/>
    <property type="project" value="InterPro"/>
</dbReference>
<proteinExistence type="predicted"/>
<accession>A0A382Y4V9</accession>
<keyword evidence="2" id="KW-0479">Metal-binding</keyword>
<dbReference type="InterPro" id="IPR036909">
    <property type="entry name" value="Cyt_c-like_dom_sf"/>
</dbReference>
<dbReference type="GO" id="GO:0009055">
    <property type="term" value="F:electron transfer activity"/>
    <property type="evidence" value="ECO:0007669"/>
    <property type="project" value="InterPro"/>
</dbReference>
<dbReference type="GO" id="GO:0046872">
    <property type="term" value="F:metal ion binding"/>
    <property type="evidence" value="ECO:0007669"/>
    <property type="project" value="UniProtKB-KW"/>
</dbReference>